<sequence>LAPLTTSPTTSPPFLVALAPAFSALAIVLSAGARTCSSSCARATLNPTSQTLQSTRS</sequence>
<evidence type="ECO:0000313" key="2">
    <source>
        <dbReference type="Proteomes" id="UP000790709"/>
    </source>
</evidence>
<feature type="non-terminal residue" evidence="1">
    <location>
        <position position="1"/>
    </location>
</feature>
<protein>
    <submittedName>
        <fullName evidence="1">Uncharacterized protein</fullName>
    </submittedName>
</protein>
<dbReference type="EMBL" id="MU267462">
    <property type="protein sequence ID" value="KAH7916917.1"/>
    <property type="molecule type" value="Genomic_DNA"/>
</dbReference>
<name>A0ACB8AUL2_9AGAM</name>
<evidence type="ECO:0000313" key="1">
    <source>
        <dbReference type="EMBL" id="KAH7916917.1"/>
    </source>
</evidence>
<dbReference type="Proteomes" id="UP000790709">
    <property type="component" value="Unassembled WGS sequence"/>
</dbReference>
<gene>
    <name evidence="1" type="ORF">BV22DRAFT_1135894</name>
</gene>
<proteinExistence type="predicted"/>
<accession>A0ACB8AUL2</accession>
<reference evidence="1" key="1">
    <citation type="journal article" date="2021" name="New Phytol.">
        <title>Evolutionary innovations through gain and loss of genes in the ectomycorrhizal Boletales.</title>
        <authorList>
            <person name="Wu G."/>
            <person name="Miyauchi S."/>
            <person name="Morin E."/>
            <person name="Kuo A."/>
            <person name="Drula E."/>
            <person name="Varga T."/>
            <person name="Kohler A."/>
            <person name="Feng B."/>
            <person name="Cao Y."/>
            <person name="Lipzen A."/>
            <person name="Daum C."/>
            <person name="Hundley H."/>
            <person name="Pangilinan J."/>
            <person name="Johnson J."/>
            <person name="Barry K."/>
            <person name="LaButti K."/>
            <person name="Ng V."/>
            <person name="Ahrendt S."/>
            <person name="Min B."/>
            <person name="Choi I.G."/>
            <person name="Park H."/>
            <person name="Plett J.M."/>
            <person name="Magnuson J."/>
            <person name="Spatafora J.W."/>
            <person name="Nagy L.G."/>
            <person name="Henrissat B."/>
            <person name="Grigoriev I.V."/>
            <person name="Yang Z.L."/>
            <person name="Xu J."/>
            <person name="Martin F.M."/>
        </authorList>
    </citation>
    <scope>NUCLEOTIDE SEQUENCE</scope>
    <source>
        <strain evidence="1">KUC20120723A-06</strain>
    </source>
</reference>
<keyword evidence="2" id="KW-1185">Reference proteome</keyword>
<organism evidence="1 2">
    <name type="scientific">Leucogyrophana mollusca</name>
    <dbReference type="NCBI Taxonomy" id="85980"/>
    <lineage>
        <taxon>Eukaryota</taxon>
        <taxon>Fungi</taxon>
        <taxon>Dikarya</taxon>
        <taxon>Basidiomycota</taxon>
        <taxon>Agaricomycotina</taxon>
        <taxon>Agaricomycetes</taxon>
        <taxon>Agaricomycetidae</taxon>
        <taxon>Boletales</taxon>
        <taxon>Boletales incertae sedis</taxon>
        <taxon>Leucogyrophana</taxon>
    </lineage>
</organism>
<comment type="caution">
    <text evidence="1">The sequence shown here is derived from an EMBL/GenBank/DDBJ whole genome shotgun (WGS) entry which is preliminary data.</text>
</comment>